<dbReference type="Pfam" id="PF20260">
    <property type="entry name" value="PUA_4"/>
    <property type="match status" value="1"/>
</dbReference>
<dbReference type="SUPFAM" id="SSF75217">
    <property type="entry name" value="alpha/beta knot"/>
    <property type="match status" value="1"/>
</dbReference>
<evidence type="ECO:0000256" key="9">
    <source>
        <dbReference type="ARBA" id="ARBA00022691"/>
    </source>
</evidence>
<keyword evidence="7 12" id="KW-0489">Methyltransferase</keyword>
<dbReference type="InterPro" id="IPR029028">
    <property type="entry name" value="Alpha/beta_knot_MTases"/>
</dbReference>
<dbReference type="InterPro" id="IPR015947">
    <property type="entry name" value="PUA-like_sf"/>
</dbReference>
<dbReference type="Gene3D" id="3.40.1280.10">
    <property type="match status" value="1"/>
</dbReference>
<keyword evidence="5 12" id="KW-0963">Cytoplasm</keyword>
<comment type="similarity">
    <text evidence="2 12">Belongs to the RNA methyltransferase RsmE family.</text>
</comment>
<name>A0A921I2A9_9FIRM</name>
<evidence type="ECO:0000256" key="12">
    <source>
        <dbReference type="PIRNR" id="PIRNR015601"/>
    </source>
</evidence>
<evidence type="ECO:0000256" key="8">
    <source>
        <dbReference type="ARBA" id="ARBA00022679"/>
    </source>
</evidence>
<dbReference type="GO" id="GO:0005737">
    <property type="term" value="C:cytoplasm"/>
    <property type="evidence" value="ECO:0007669"/>
    <property type="project" value="UniProtKB-SubCell"/>
</dbReference>
<dbReference type="AlphaFoldDB" id="A0A921I2A9"/>
<dbReference type="InterPro" id="IPR029026">
    <property type="entry name" value="tRNA_m1G_MTases_N"/>
</dbReference>
<evidence type="ECO:0000313" key="15">
    <source>
        <dbReference type="EMBL" id="HJF94968.1"/>
    </source>
</evidence>
<accession>A0A921I2A9</accession>
<evidence type="ECO:0000256" key="11">
    <source>
        <dbReference type="ARBA" id="ARBA00047944"/>
    </source>
</evidence>
<comment type="caution">
    <text evidence="15">The sequence shown here is derived from an EMBL/GenBank/DDBJ whole genome shotgun (WGS) entry which is preliminary data.</text>
</comment>
<evidence type="ECO:0000256" key="1">
    <source>
        <dbReference type="ARBA" id="ARBA00004496"/>
    </source>
</evidence>
<dbReference type="SUPFAM" id="SSF88697">
    <property type="entry name" value="PUA domain-like"/>
    <property type="match status" value="1"/>
</dbReference>
<evidence type="ECO:0000256" key="5">
    <source>
        <dbReference type="ARBA" id="ARBA00022490"/>
    </source>
</evidence>
<evidence type="ECO:0000256" key="4">
    <source>
        <dbReference type="ARBA" id="ARBA00013673"/>
    </source>
</evidence>
<organism evidence="15 16">
    <name type="scientific">Lachnoclostridium phocaeense</name>
    <dbReference type="NCBI Taxonomy" id="1871021"/>
    <lineage>
        <taxon>Bacteria</taxon>
        <taxon>Bacillati</taxon>
        <taxon>Bacillota</taxon>
        <taxon>Clostridia</taxon>
        <taxon>Lachnospirales</taxon>
        <taxon>Lachnospiraceae</taxon>
    </lineage>
</organism>
<feature type="domain" description="Ribosomal RNA small subunit methyltransferase E PUA-like" evidence="14">
    <location>
        <begin position="18"/>
        <end position="52"/>
    </location>
</feature>
<comment type="subcellular location">
    <subcellularLocation>
        <location evidence="1 12">Cytoplasm</location>
    </subcellularLocation>
</comment>
<dbReference type="PIRSF" id="PIRSF015601">
    <property type="entry name" value="MTase_slr0722"/>
    <property type="match status" value="1"/>
</dbReference>
<evidence type="ECO:0000313" key="16">
    <source>
        <dbReference type="Proteomes" id="UP000769156"/>
    </source>
</evidence>
<dbReference type="CDD" id="cd18084">
    <property type="entry name" value="RsmE-like"/>
    <property type="match status" value="1"/>
</dbReference>
<comment type="function">
    <text evidence="10 12">Specifically methylates the N3 position of the uracil ring of uridine 1498 (m3U1498) in 16S rRNA. Acts on the fully assembled 30S ribosomal subunit.</text>
</comment>
<comment type="catalytic activity">
    <reaction evidence="11 12">
        <text>uridine(1498) in 16S rRNA + S-adenosyl-L-methionine = N(3)-methyluridine(1498) in 16S rRNA + S-adenosyl-L-homocysteine + H(+)</text>
        <dbReference type="Rhea" id="RHEA:42920"/>
        <dbReference type="Rhea" id="RHEA-COMP:10283"/>
        <dbReference type="Rhea" id="RHEA-COMP:10284"/>
        <dbReference type="ChEBI" id="CHEBI:15378"/>
        <dbReference type="ChEBI" id="CHEBI:57856"/>
        <dbReference type="ChEBI" id="CHEBI:59789"/>
        <dbReference type="ChEBI" id="CHEBI:65315"/>
        <dbReference type="ChEBI" id="CHEBI:74502"/>
        <dbReference type="EC" id="2.1.1.193"/>
    </reaction>
</comment>
<dbReference type="NCBIfam" id="NF008692">
    <property type="entry name" value="PRK11713.1-5"/>
    <property type="match status" value="1"/>
</dbReference>
<evidence type="ECO:0000256" key="6">
    <source>
        <dbReference type="ARBA" id="ARBA00022552"/>
    </source>
</evidence>
<reference evidence="15" key="1">
    <citation type="journal article" date="2021" name="PeerJ">
        <title>Extensive microbial diversity within the chicken gut microbiome revealed by metagenomics and culture.</title>
        <authorList>
            <person name="Gilroy R."/>
            <person name="Ravi A."/>
            <person name="Getino M."/>
            <person name="Pursley I."/>
            <person name="Horton D.L."/>
            <person name="Alikhan N.F."/>
            <person name="Baker D."/>
            <person name="Gharbi K."/>
            <person name="Hall N."/>
            <person name="Watson M."/>
            <person name="Adriaenssens E.M."/>
            <person name="Foster-Nyarko E."/>
            <person name="Jarju S."/>
            <person name="Secka A."/>
            <person name="Antonio M."/>
            <person name="Oren A."/>
            <person name="Chaudhuri R.R."/>
            <person name="La Ragione R."/>
            <person name="Hildebrand F."/>
            <person name="Pallen M.J."/>
        </authorList>
    </citation>
    <scope>NUCLEOTIDE SEQUENCE</scope>
    <source>
        <strain evidence="15">ChiSjej5B23-16112</strain>
    </source>
</reference>
<dbReference type="PANTHER" id="PTHR30027">
    <property type="entry name" value="RIBOSOMAL RNA SMALL SUBUNIT METHYLTRANSFERASE E"/>
    <property type="match status" value="1"/>
</dbReference>
<evidence type="ECO:0000256" key="7">
    <source>
        <dbReference type="ARBA" id="ARBA00022603"/>
    </source>
</evidence>
<proteinExistence type="inferred from homology"/>
<dbReference type="EC" id="2.1.1.193" evidence="3 12"/>
<gene>
    <name evidence="15" type="ORF">K8V82_09300</name>
</gene>
<reference evidence="15" key="2">
    <citation type="submission" date="2021-09" db="EMBL/GenBank/DDBJ databases">
        <authorList>
            <person name="Gilroy R."/>
        </authorList>
    </citation>
    <scope>NUCLEOTIDE SEQUENCE</scope>
    <source>
        <strain evidence="15">ChiSjej5B23-16112</strain>
    </source>
</reference>
<dbReference type="NCBIfam" id="TIGR00046">
    <property type="entry name" value="RsmE family RNA methyltransferase"/>
    <property type="match status" value="1"/>
</dbReference>
<evidence type="ECO:0000259" key="14">
    <source>
        <dbReference type="Pfam" id="PF20260"/>
    </source>
</evidence>
<dbReference type="Proteomes" id="UP000769156">
    <property type="component" value="Unassembled WGS sequence"/>
</dbReference>
<feature type="domain" description="Ribosomal RNA small subunit methyltransferase E methyltransferase" evidence="13">
    <location>
        <begin position="73"/>
        <end position="239"/>
    </location>
</feature>
<keyword evidence="9 12" id="KW-0949">S-adenosyl-L-methionine</keyword>
<dbReference type="GO" id="GO:0070475">
    <property type="term" value="P:rRNA base methylation"/>
    <property type="evidence" value="ECO:0007669"/>
    <property type="project" value="TreeGrafter"/>
</dbReference>
<dbReference type="Pfam" id="PF04452">
    <property type="entry name" value="Methyltrans_RNA"/>
    <property type="match status" value="1"/>
</dbReference>
<sequence>MQHFFVTPDQVEKPYIYIEGSDVNHMKNVLRMRAGEKLEISDGDNRKYVCQVCDYVEGRAQLEILEERELDTELPSQIWLFQGLPKSDKMELVVQKAVELGVYAVVPVAAKRSVVRLDGPKAEKKVKRWNEIAKSAAKQAGRGIIPEVKSVCSFDAALKAAGSLDVILFPYELAEGMDYTRKVIEEIQPGQSVGIFIGPEGGFEREEEEKALEAGARVITLGRRILRTETAPLMVLSILGYHLEP</sequence>
<keyword evidence="8 12" id="KW-0808">Transferase</keyword>
<evidence type="ECO:0000256" key="2">
    <source>
        <dbReference type="ARBA" id="ARBA00005528"/>
    </source>
</evidence>
<keyword evidence="6 12" id="KW-0698">rRNA processing</keyword>
<evidence type="ECO:0000259" key="13">
    <source>
        <dbReference type="Pfam" id="PF04452"/>
    </source>
</evidence>
<evidence type="ECO:0000256" key="10">
    <source>
        <dbReference type="ARBA" id="ARBA00025699"/>
    </source>
</evidence>
<dbReference type="Gene3D" id="2.40.240.20">
    <property type="entry name" value="Hypothetical PUA domain-like, domain 1"/>
    <property type="match status" value="1"/>
</dbReference>
<protein>
    <recommendedName>
        <fullName evidence="4 12">Ribosomal RNA small subunit methyltransferase E</fullName>
        <ecNumber evidence="3 12">2.1.1.193</ecNumber>
    </recommendedName>
</protein>
<evidence type="ECO:0000256" key="3">
    <source>
        <dbReference type="ARBA" id="ARBA00012328"/>
    </source>
</evidence>
<dbReference type="InterPro" id="IPR046887">
    <property type="entry name" value="RsmE_PUA-like"/>
</dbReference>
<dbReference type="InterPro" id="IPR006700">
    <property type="entry name" value="RsmE"/>
</dbReference>
<dbReference type="InterPro" id="IPR046886">
    <property type="entry name" value="RsmE_MTase_dom"/>
</dbReference>
<dbReference type="EMBL" id="DYVY01000153">
    <property type="protein sequence ID" value="HJF94968.1"/>
    <property type="molecule type" value="Genomic_DNA"/>
</dbReference>
<dbReference type="GO" id="GO:0070042">
    <property type="term" value="F:rRNA (uridine-N3-)-methyltransferase activity"/>
    <property type="evidence" value="ECO:0007669"/>
    <property type="project" value="TreeGrafter"/>
</dbReference>
<dbReference type="PANTHER" id="PTHR30027:SF3">
    <property type="entry name" value="16S RRNA (URACIL(1498)-N(3))-METHYLTRANSFERASE"/>
    <property type="match status" value="1"/>
</dbReference>